<dbReference type="HOGENOM" id="CLU_207994_1_0_11"/>
<accession>S4NGT4</accession>
<protein>
    <submittedName>
        <fullName evidence="1">Uncharacterized protein</fullName>
    </submittedName>
</protein>
<dbReference type="Proteomes" id="UP000015001">
    <property type="component" value="Unassembled WGS sequence"/>
</dbReference>
<reference evidence="1 2" key="1">
    <citation type="submission" date="2013-02" db="EMBL/GenBank/DDBJ databases">
        <title>Draft Genome Sequence of Streptomyces afghaniensis, Which Produces Compounds of the Julimycin B-Complex.</title>
        <authorList>
            <person name="Gruening B.A."/>
            <person name="Praeg A."/>
            <person name="Erxleben A."/>
            <person name="Guenther S."/>
            <person name="Fiedler H.-P."/>
            <person name="Goodfellow M."/>
            <person name="Mueller M."/>
        </authorList>
    </citation>
    <scope>NUCLEOTIDE SEQUENCE [LARGE SCALE GENOMIC DNA]</scope>
    <source>
        <strain evidence="1 2">772</strain>
    </source>
</reference>
<dbReference type="AlphaFoldDB" id="S4NGT4"/>
<evidence type="ECO:0000313" key="2">
    <source>
        <dbReference type="Proteomes" id="UP000015001"/>
    </source>
</evidence>
<name>S4NGT4_9ACTN</name>
<dbReference type="EMBL" id="AOPY01001490">
    <property type="protein sequence ID" value="EPJ37629.1"/>
    <property type="molecule type" value="Genomic_DNA"/>
</dbReference>
<comment type="caution">
    <text evidence="1">The sequence shown here is derived from an EMBL/GenBank/DDBJ whole genome shotgun (WGS) entry which is preliminary data.</text>
</comment>
<proteinExistence type="predicted"/>
<gene>
    <name evidence="1" type="ORF">STAFG_5307</name>
</gene>
<keyword evidence="2" id="KW-1185">Reference proteome</keyword>
<organism evidence="1 2">
    <name type="scientific">Streptomyces afghaniensis 772</name>
    <dbReference type="NCBI Taxonomy" id="1283301"/>
    <lineage>
        <taxon>Bacteria</taxon>
        <taxon>Bacillati</taxon>
        <taxon>Actinomycetota</taxon>
        <taxon>Actinomycetes</taxon>
        <taxon>Kitasatosporales</taxon>
        <taxon>Streptomycetaceae</taxon>
        <taxon>Streptomyces</taxon>
    </lineage>
</organism>
<evidence type="ECO:0000313" key="1">
    <source>
        <dbReference type="EMBL" id="EPJ37629.1"/>
    </source>
</evidence>
<sequence length="33" mass="3330">MFRHAFTLAASVVTDAPKAAVVVVTAVADGARS</sequence>